<sequence>MSLATISGASEPKKLRLSLPTQVVAERSSYGCLLDGSSEVQSPVNSTCPLPSPNSATIAKDELDYDSDDFKSLLQNGQNIFDVLSTAMSFHTNVLFKYLQHQQQQRHNQQHLLHHGTVGQVKAHHRTPKSTTPTGPVIPGALAVAASPAAALFGEDDWSWHRNPAAAIRSGGTNKQTPVWKYFVYSKSENLSRCIVGDCTYLLKGPHTSTLACHLKKHPAEYAEFQKLKQEYTRERNGGQLPSSPSSSTAGSINNGISGRSRTVNNGCMIKVNRFNDPTSGVLNLSNKVPTNLTNKNSASNSILNAINGRNPDFGALNLQNTGADSLANLELLKNAVTAPQNAKNLFNSLNPKNGENLSAANFLSLSGALPNPGINGSRKWGREERKQKDMETRLALMLSATQIPTNIIENLYFREFIEYAQPKFTIPQDVQYLEEIMNTQHSRTVANIKNQISIAKKVAIMIDVLKIATPNTSTNPLFDDKLFTKDVAKDMEMKDSDSGFDASSDENQSADTSPRIAAASEDSTPVVRLCISAAYCSALTQRMEVALLGIRPLVEDTNAADSIRSTVNQVLSDYDISQDKVSRYIANGVGDLLDKSSSASKLFPRMLEPYNQKLTQSLLNVIDQNETVEELKKSFYSMVLNFMTKPRAMELLQEAAGRPVSLPITESFLNLIDAVLELKEPFLFVCSQLSLESQYEFLTEEKWELLDSISRLLKLFRTHMSVIQDGAYATIDGVVPSLMQLQLSLNKDFGVLGDLANQLKTDLRRRTASILDTSAPDFDGSFIQATALNHQLALLLDDEQLAYAKNAIEKQLNERMRAAEEVVARRNMKLTGGVDALLAAVVDRKASSNNSGSEASVAAESMATSSSLYPDLVHAANERRRIMQERQQNDSKNRYAEAIIQSYFDELASGTTQAIPNNPLASLTRSISGSLTNRQLSPLHFWQINAIKCGHLAEIAIELLTIPSSTVSLERIFITNCFTESADESFSQVMFDPISLLKSIDDPQRMERDVMLRFNRNLIPRV</sequence>
<keyword evidence="4" id="KW-0862">Zinc</keyword>
<evidence type="ECO:0000259" key="7">
    <source>
        <dbReference type="Pfam" id="PF05699"/>
    </source>
</evidence>
<keyword evidence="2" id="KW-0479">Metal-binding</keyword>
<dbReference type="GO" id="GO:0008270">
    <property type="term" value="F:zinc ion binding"/>
    <property type="evidence" value="ECO:0007669"/>
    <property type="project" value="UniProtKB-KW"/>
</dbReference>
<dbReference type="InterPro" id="IPR008906">
    <property type="entry name" value="HATC_C_dom"/>
</dbReference>
<evidence type="ECO:0000256" key="5">
    <source>
        <dbReference type="ARBA" id="ARBA00023242"/>
    </source>
</evidence>
<keyword evidence="8" id="KW-1185">Reference proteome</keyword>
<comment type="subcellular location">
    <subcellularLocation>
        <location evidence="1">Nucleus</location>
    </subcellularLocation>
</comment>
<evidence type="ECO:0000256" key="4">
    <source>
        <dbReference type="ARBA" id="ARBA00022833"/>
    </source>
</evidence>
<feature type="domain" description="HAT C-terminal dimerisation" evidence="7">
    <location>
        <begin position="935"/>
        <end position="976"/>
    </location>
</feature>
<keyword evidence="3" id="KW-0863">Zinc-finger</keyword>
<evidence type="ECO:0000256" key="2">
    <source>
        <dbReference type="ARBA" id="ARBA00022723"/>
    </source>
</evidence>
<keyword evidence="5" id="KW-0539">Nucleus</keyword>
<dbReference type="SUPFAM" id="SSF53098">
    <property type="entry name" value="Ribonuclease H-like"/>
    <property type="match status" value="1"/>
</dbReference>
<feature type="region of interest" description="Disordered" evidence="6">
    <location>
        <begin position="495"/>
        <end position="520"/>
    </location>
</feature>
<proteinExistence type="predicted"/>
<evidence type="ECO:0000256" key="6">
    <source>
        <dbReference type="SAM" id="MobiDB-lite"/>
    </source>
</evidence>
<dbReference type="PANTHER" id="PTHR46481:SF10">
    <property type="entry name" value="ZINC FINGER BED DOMAIN-CONTAINING PROTEIN 39"/>
    <property type="match status" value="1"/>
</dbReference>
<feature type="region of interest" description="Disordered" evidence="6">
    <location>
        <begin position="234"/>
        <end position="260"/>
    </location>
</feature>
<dbReference type="PANTHER" id="PTHR46481">
    <property type="entry name" value="ZINC FINGER BED DOMAIN-CONTAINING PROTEIN 4"/>
    <property type="match status" value="1"/>
</dbReference>
<dbReference type="GO" id="GO:0005634">
    <property type="term" value="C:nucleus"/>
    <property type="evidence" value="ECO:0007669"/>
    <property type="project" value="UniProtKB-SubCell"/>
</dbReference>
<dbReference type="Proteomes" id="UP000046393">
    <property type="component" value="Unplaced"/>
</dbReference>
<feature type="compositionally biased region" description="Polar residues" evidence="6">
    <location>
        <begin position="249"/>
        <end position="260"/>
    </location>
</feature>
<organism evidence="8 9">
    <name type="scientific">Syphacia muris</name>
    <dbReference type="NCBI Taxonomy" id="451379"/>
    <lineage>
        <taxon>Eukaryota</taxon>
        <taxon>Metazoa</taxon>
        <taxon>Ecdysozoa</taxon>
        <taxon>Nematoda</taxon>
        <taxon>Chromadorea</taxon>
        <taxon>Rhabditida</taxon>
        <taxon>Spirurina</taxon>
        <taxon>Oxyuridomorpha</taxon>
        <taxon>Oxyuroidea</taxon>
        <taxon>Oxyuridae</taxon>
        <taxon>Syphacia</taxon>
    </lineage>
</organism>
<dbReference type="InterPro" id="IPR052035">
    <property type="entry name" value="ZnF_BED_domain_contain"/>
</dbReference>
<evidence type="ECO:0000313" key="9">
    <source>
        <dbReference type="WBParaSite" id="SMUV_0000100501-mRNA-1"/>
    </source>
</evidence>
<reference evidence="9" key="1">
    <citation type="submission" date="2017-02" db="UniProtKB">
        <authorList>
            <consortium name="WormBaseParasite"/>
        </authorList>
    </citation>
    <scope>IDENTIFICATION</scope>
</reference>
<evidence type="ECO:0000256" key="3">
    <source>
        <dbReference type="ARBA" id="ARBA00022771"/>
    </source>
</evidence>
<dbReference type="GO" id="GO:0046983">
    <property type="term" value="F:protein dimerization activity"/>
    <property type="evidence" value="ECO:0007669"/>
    <property type="project" value="InterPro"/>
</dbReference>
<dbReference type="Pfam" id="PF05699">
    <property type="entry name" value="Dimer_Tnp_hAT"/>
    <property type="match status" value="1"/>
</dbReference>
<name>A0A0N5AA39_9BILA</name>
<evidence type="ECO:0000256" key="1">
    <source>
        <dbReference type="ARBA" id="ARBA00004123"/>
    </source>
</evidence>
<dbReference type="AlphaFoldDB" id="A0A0N5AA39"/>
<evidence type="ECO:0000313" key="8">
    <source>
        <dbReference type="Proteomes" id="UP000046393"/>
    </source>
</evidence>
<dbReference type="WBParaSite" id="SMUV_0000100501-mRNA-1">
    <property type="protein sequence ID" value="SMUV_0000100501-mRNA-1"/>
    <property type="gene ID" value="SMUV_0000100501"/>
</dbReference>
<dbReference type="STRING" id="451379.A0A0N5AA39"/>
<protein>
    <submittedName>
        <fullName evidence="9">Dimer_Tnp_hAT domain-containing protein</fullName>
    </submittedName>
</protein>
<accession>A0A0N5AA39</accession>
<dbReference type="InterPro" id="IPR012337">
    <property type="entry name" value="RNaseH-like_sf"/>
</dbReference>